<feature type="domain" description="NfeD1b N-terminal" evidence="9">
    <location>
        <begin position="33"/>
        <end position="220"/>
    </location>
</feature>
<keyword evidence="5" id="KW-0175">Coiled coil</keyword>
<dbReference type="Pfam" id="PF01957">
    <property type="entry name" value="NfeD"/>
    <property type="match status" value="1"/>
</dbReference>
<dbReference type="GO" id="GO:0005886">
    <property type="term" value="C:plasma membrane"/>
    <property type="evidence" value="ECO:0007669"/>
    <property type="project" value="TreeGrafter"/>
</dbReference>
<feature type="transmembrane region" description="Helical" evidence="6">
    <location>
        <begin position="6"/>
        <end position="23"/>
    </location>
</feature>
<dbReference type="GO" id="GO:0008233">
    <property type="term" value="F:peptidase activity"/>
    <property type="evidence" value="ECO:0007669"/>
    <property type="project" value="UniProtKB-KW"/>
</dbReference>
<evidence type="ECO:0000256" key="6">
    <source>
        <dbReference type="SAM" id="Phobius"/>
    </source>
</evidence>
<evidence type="ECO:0000256" key="4">
    <source>
        <dbReference type="ARBA" id="ARBA00023136"/>
    </source>
</evidence>
<dbReference type="PANTHER" id="PTHR33507">
    <property type="entry name" value="INNER MEMBRANE PROTEIN YBBJ"/>
    <property type="match status" value="1"/>
</dbReference>
<evidence type="ECO:0000313" key="10">
    <source>
        <dbReference type="EMBL" id="MDQ0213924.1"/>
    </source>
</evidence>
<evidence type="ECO:0000313" key="11">
    <source>
        <dbReference type="Proteomes" id="UP001237207"/>
    </source>
</evidence>
<dbReference type="InterPro" id="IPR012340">
    <property type="entry name" value="NA-bd_OB-fold"/>
</dbReference>
<feature type="transmembrane region" description="Helical" evidence="6">
    <location>
        <begin position="232"/>
        <end position="252"/>
    </location>
</feature>
<comment type="caution">
    <text evidence="10">The sequence shown here is derived from an EMBL/GenBank/DDBJ whole genome shotgun (WGS) entry which is preliminary data.</text>
</comment>
<feature type="domain" description="NfeD-like C-terminal" evidence="7">
    <location>
        <begin position="383"/>
        <end position="436"/>
    </location>
</feature>
<keyword evidence="11" id="KW-1185">Reference proteome</keyword>
<evidence type="ECO:0000256" key="5">
    <source>
        <dbReference type="SAM" id="Coils"/>
    </source>
</evidence>
<keyword evidence="10" id="KW-0645">Protease</keyword>
<dbReference type="Gene3D" id="3.90.226.10">
    <property type="entry name" value="2-enoyl-CoA Hydratase, Chain A, domain 1"/>
    <property type="match status" value="1"/>
</dbReference>
<dbReference type="PANTHER" id="PTHR33507:SF3">
    <property type="entry name" value="INNER MEMBRANE PROTEIN YBBJ"/>
    <property type="match status" value="1"/>
</dbReference>
<dbReference type="InterPro" id="IPR056738">
    <property type="entry name" value="NfeD1b_N"/>
</dbReference>
<evidence type="ECO:0000256" key="3">
    <source>
        <dbReference type="ARBA" id="ARBA00022989"/>
    </source>
</evidence>
<keyword evidence="10" id="KW-0378">Hydrolase</keyword>
<keyword evidence="4 6" id="KW-0472">Membrane</keyword>
<comment type="subcellular location">
    <subcellularLocation>
        <location evidence="1">Membrane</location>
        <topology evidence="1">Multi-pass membrane protein</topology>
    </subcellularLocation>
</comment>
<dbReference type="Pfam" id="PF24961">
    <property type="entry name" value="NfeD_membrane"/>
    <property type="match status" value="1"/>
</dbReference>
<sequence length="440" mass="47282">MVSIRWKSIVFSLLSIFIMVVLIPHTPQASNDQVYVVPLHNEVEKGLYAFLKRALEEAKENKAKLVVLDVHTPGGLVDAATEIGKLLDNSGIRTVAFVNDRALSAGAFISLHTDAIYMVPNGQIGAAAIIDQEGNMADKKAQSYWKAAMKSAAETNGLDPIYAMAMADPDINLPKYDAGKGKLLTLTSKQAEEVEYSKGTTSNLQEVLTAEGLANSEIIKVEESFAEKIARFITNPVVVPILLSIASLGLIVELYSPGFGIAGSMGLLSLVLFFYGHLVAGLAGYESILLFILGIILIVVEFFVPGGIVGILGAVSIISSIVIAGESVKWMGISLLIAFGIASLAMIIMVKVLGKRMKFFKKIILTDSTTTEKGYVSNINRGDLLGKIAVTITPLRPSGTVLANDERIDAVSEGGYIEKDRQVKIIKVVGSRIVVREIDQ</sequence>
<dbReference type="Gene3D" id="2.40.50.140">
    <property type="entry name" value="Nucleic acid-binding proteins"/>
    <property type="match status" value="1"/>
</dbReference>
<feature type="coiled-coil region" evidence="5">
    <location>
        <begin position="41"/>
        <end position="68"/>
    </location>
</feature>
<evidence type="ECO:0000256" key="2">
    <source>
        <dbReference type="ARBA" id="ARBA00022692"/>
    </source>
</evidence>
<keyword evidence="3 6" id="KW-1133">Transmembrane helix</keyword>
<dbReference type="CDD" id="cd07021">
    <property type="entry name" value="Clp_protease_NfeD_like"/>
    <property type="match status" value="1"/>
</dbReference>
<feature type="transmembrane region" description="Helical" evidence="6">
    <location>
        <begin position="258"/>
        <end position="276"/>
    </location>
</feature>
<accession>A0AAJ1T0W5</accession>
<feature type="domain" description="NfeD integral membrane" evidence="8">
    <location>
        <begin position="238"/>
        <end position="351"/>
    </location>
</feature>
<dbReference type="EMBL" id="JAUSUC010000002">
    <property type="protein sequence ID" value="MDQ0213924.1"/>
    <property type="molecule type" value="Genomic_DNA"/>
</dbReference>
<evidence type="ECO:0000259" key="9">
    <source>
        <dbReference type="Pfam" id="PF25145"/>
    </source>
</evidence>
<feature type="transmembrane region" description="Helical" evidence="6">
    <location>
        <begin position="288"/>
        <end position="318"/>
    </location>
</feature>
<keyword evidence="2 6" id="KW-0812">Transmembrane</keyword>
<dbReference type="Proteomes" id="UP001237207">
    <property type="component" value="Unassembled WGS sequence"/>
</dbReference>
<evidence type="ECO:0000259" key="7">
    <source>
        <dbReference type="Pfam" id="PF01957"/>
    </source>
</evidence>
<organism evidence="10 11">
    <name type="scientific">Oikeobacillus pervagus</name>
    <dbReference type="NCBI Taxonomy" id="1325931"/>
    <lineage>
        <taxon>Bacteria</taxon>
        <taxon>Bacillati</taxon>
        <taxon>Bacillota</taxon>
        <taxon>Bacilli</taxon>
        <taxon>Bacillales</taxon>
        <taxon>Bacillaceae</taxon>
        <taxon>Oikeobacillus</taxon>
    </lineage>
</organism>
<dbReference type="InterPro" id="IPR002810">
    <property type="entry name" value="NfeD-like_C"/>
</dbReference>
<evidence type="ECO:0000259" key="8">
    <source>
        <dbReference type="Pfam" id="PF24961"/>
    </source>
</evidence>
<dbReference type="GO" id="GO:0006508">
    <property type="term" value="P:proteolysis"/>
    <property type="evidence" value="ECO:0007669"/>
    <property type="project" value="UniProtKB-KW"/>
</dbReference>
<gene>
    <name evidence="10" type="ORF">J2S13_000318</name>
</gene>
<protein>
    <submittedName>
        <fullName evidence="10">Membrane-bound serine protease (ClpP class)</fullName>
    </submittedName>
</protein>
<dbReference type="Pfam" id="PF25145">
    <property type="entry name" value="NfeD1b_N"/>
    <property type="match status" value="1"/>
</dbReference>
<feature type="transmembrane region" description="Helical" evidence="6">
    <location>
        <begin position="330"/>
        <end position="353"/>
    </location>
</feature>
<reference evidence="10" key="1">
    <citation type="submission" date="2023-07" db="EMBL/GenBank/DDBJ databases">
        <title>Genomic Encyclopedia of Type Strains, Phase IV (KMG-IV): sequencing the most valuable type-strain genomes for metagenomic binning, comparative biology and taxonomic classification.</title>
        <authorList>
            <person name="Goeker M."/>
        </authorList>
    </citation>
    <scope>NUCLEOTIDE SEQUENCE</scope>
    <source>
        <strain evidence="10">DSM 23947</strain>
    </source>
</reference>
<dbReference type="InterPro" id="IPR056739">
    <property type="entry name" value="NfeD_membrane"/>
</dbReference>
<evidence type="ECO:0000256" key="1">
    <source>
        <dbReference type="ARBA" id="ARBA00004141"/>
    </source>
</evidence>
<dbReference type="SUPFAM" id="SSF52096">
    <property type="entry name" value="ClpP/crotonase"/>
    <property type="match status" value="1"/>
</dbReference>
<name>A0AAJ1T0W5_9BACI</name>
<proteinExistence type="predicted"/>
<dbReference type="InterPro" id="IPR029045">
    <property type="entry name" value="ClpP/crotonase-like_dom_sf"/>
</dbReference>
<dbReference type="InterPro" id="IPR052165">
    <property type="entry name" value="Membrane_assoc_protease"/>
</dbReference>
<dbReference type="AlphaFoldDB" id="A0AAJ1T0W5"/>